<dbReference type="Pfam" id="PF07332">
    <property type="entry name" value="Phage_holin_3_6"/>
    <property type="match status" value="1"/>
</dbReference>
<feature type="transmembrane region" description="Helical" evidence="2">
    <location>
        <begin position="86"/>
        <end position="108"/>
    </location>
</feature>
<keyword evidence="2" id="KW-1133">Transmembrane helix</keyword>
<name>A0ABT2J221_9PSEU</name>
<gene>
    <name evidence="3" type="ORF">JT362_00730</name>
</gene>
<protein>
    <submittedName>
        <fullName evidence="3">Phage holin family protein</fullName>
    </submittedName>
</protein>
<keyword evidence="4" id="KW-1185">Reference proteome</keyword>
<feature type="compositionally biased region" description="Basic and acidic residues" evidence="1">
    <location>
        <begin position="124"/>
        <end position="139"/>
    </location>
</feature>
<evidence type="ECO:0000313" key="3">
    <source>
        <dbReference type="EMBL" id="MCT2581644.1"/>
    </source>
</evidence>
<evidence type="ECO:0000256" key="2">
    <source>
        <dbReference type="SAM" id="Phobius"/>
    </source>
</evidence>
<dbReference type="InterPro" id="IPR009937">
    <property type="entry name" value="Phage_holin_3_6"/>
</dbReference>
<sequence>MSSITDVGADEPSGQKSTAELVHDLTNQFSHLARTEIRLAVREVQHKAKHAGIGAAGFGAAGVLAHFGLGVLLAGLVLLLAMALPAWIAAMIVAGAVFVAAGIAALVGRQQLRKGAPMPSDAVDSAKEDVHTVKEAAKR</sequence>
<dbReference type="Proteomes" id="UP001156441">
    <property type="component" value="Unassembled WGS sequence"/>
</dbReference>
<dbReference type="EMBL" id="JAFFZE010000002">
    <property type="protein sequence ID" value="MCT2581644.1"/>
    <property type="molecule type" value="Genomic_DNA"/>
</dbReference>
<reference evidence="3 4" key="1">
    <citation type="submission" date="2021-02" db="EMBL/GenBank/DDBJ databases">
        <title>Actinophytocola xerophila sp. nov., isolated from soil of cotton cropping field.</title>
        <authorList>
            <person name="Huang R."/>
            <person name="Chen X."/>
            <person name="Ge X."/>
            <person name="Liu W."/>
        </authorList>
    </citation>
    <scope>NUCLEOTIDE SEQUENCE [LARGE SCALE GENOMIC DNA]</scope>
    <source>
        <strain evidence="3 4">S1-96</strain>
    </source>
</reference>
<dbReference type="RefSeq" id="WP_260188999.1">
    <property type="nucleotide sequence ID" value="NZ_JAFFZE010000002.1"/>
</dbReference>
<accession>A0ABT2J221</accession>
<organism evidence="3 4">
    <name type="scientific">Actinophytocola gossypii</name>
    <dbReference type="NCBI Taxonomy" id="2812003"/>
    <lineage>
        <taxon>Bacteria</taxon>
        <taxon>Bacillati</taxon>
        <taxon>Actinomycetota</taxon>
        <taxon>Actinomycetes</taxon>
        <taxon>Pseudonocardiales</taxon>
        <taxon>Pseudonocardiaceae</taxon>
    </lineage>
</organism>
<comment type="caution">
    <text evidence="3">The sequence shown here is derived from an EMBL/GenBank/DDBJ whole genome shotgun (WGS) entry which is preliminary data.</text>
</comment>
<keyword evidence="2" id="KW-0812">Transmembrane</keyword>
<proteinExistence type="predicted"/>
<evidence type="ECO:0000313" key="4">
    <source>
        <dbReference type="Proteomes" id="UP001156441"/>
    </source>
</evidence>
<keyword evidence="2" id="KW-0472">Membrane</keyword>
<feature type="transmembrane region" description="Helical" evidence="2">
    <location>
        <begin position="55"/>
        <end position="80"/>
    </location>
</feature>
<evidence type="ECO:0000256" key="1">
    <source>
        <dbReference type="SAM" id="MobiDB-lite"/>
    </source>
</evidence>
<feature type="region of interest" description="Disordered" evidence="1">
    <location>
        <begin position="115"/>
        <end position="139"/>
    </location>
</feature>